<evidence type="ECO:0000313" key="4">
    <source>
        <dbReference type="Proteomes" id="UP000254866"/>
    </source>
</evidence>
<dbReference type="InterPro" id="IPR053206">
    <property type="entry name" value="Dimeric_xanthone_biosynth"/>
</dbReference>
<dbReference type="PANTHER" id="PTHR38048">
    <property type="entry name" value="EXPRESSED PROTEIN"/>
    <property type="match status" value="1"/>
</dbReference>
<accession>A0A370TI11</accession>
<reference evidence="3 4" key="1">
    <citation type="journal article" date="2018" name="IMA Fungus">
        <title>IMA Genome-F 9: Draft genome sequence of Annulohypoxylon stygium, Aspergillus mulundensis, Berkeleyomyces basicola (syn. Thielaviopsis basicola), Ceratocystis smalleyi, two Cercospora beticola strains, Coleophoma cylindrospora, Fusarium fracticaudum, Phialophora cf. hyalina, and Morchella septimelata.</title>
        <authorList>
            <person name="Wingfield B.D."/>
            <person name="Bills G.F."/>
            <person name="Dong Y."/>
            <person name="Huang W."/>
            <person name="Nel W.J."/>
            <person name="Swalarsk-Parry B.S."/>
            <person name="Vaghefi N."/>
            <person name="Wilken P.M."/>
            <person name="An Z."/>
            <person name="de Beer Z.W."/>
            <person name="De Vos L."/>
            <person name="Chen L."/>
            <person name="Duong T.A."/>
            <person name="Gao Y."/>
            <person name="Hammerbacher A."/>
            <person name="Kikkert J.R."/>
            <person name="Li Y."/>
            <person name="Li H."/>
            <person name="Li K."/>
            <person name="Li Q."/>
            <person name="Liu X."/>
            <person name="Ma X."/>
            <person name="Naidoo K."/>
            <person name="Pethybridge S.J."/>
            <person name="Sun J."/>
            <person name="Steenkamp E.T."/>
            <person name="van der Nest M.A."/>
            <person name="van Wyk S."/>
            <person name="Wingfield M.J."/>
            <person name="Xiong C."/>
            <person name="Yue Q."/>
            <person name="Zhang X."/>
        </authorList>
    </citation>
    <scope>NUCLEOTIDE SEQUENCE [LARGE SCALE GENOMIC DNA]</scope>
    <source>
        <strain evidence="3 4">BP 5553</strain>
    </source>
</reference>
<feature type="domain" description="Hemerythrin-like" evidence="2">
    <location>
        <begin position="48"/>
        <end position="176"/>
    </location>
</feature>
<dbReference type="OrthoDB" id="10044044at2759"/>
<sequence length="212" mass="23937">MTGQVDGAIASSKNESVKAPPATDEKEPDGEILPKLSAAEFRSYNGIAENMAHVHGLFRRTWQTIYTACTNNQLPSNMDEEDFLSLTMNFCHQLSMHHSIEEQHVFPLLAARMPDFKPEHDTAELLEQHRRIHDGMEVLQGYLAEVRLGETELELPVMKEKVVFWADVLLRHLDDEVVALGAENMRKYWSLAEMRSMPMGRGGGWGDSTNGN</sequence>
<organism evidence="3 4">
    <name type="scientific">Venustampulla echinocandica</name>
    <dbReference type="NCBI Taxonomy" id="2656787"/>
    <lineage>
        <taxon>Eukaryota</taxon>
        <taxon>Fungi</taxon>
        <taxon>Dikarya</taxon>
        <taxon>Ascomycota</taxon>
        <taxon>Pezizomycotina</taxon>
        <taxon>Leotiomycetes</taxon>
        <taxon>Helotiales</taxon>
        <taxon>Pleuroascaceae</taxon>
        <taxon>Venustampulla</taxon>
    </lineage>
</organism>
<dbReference type="Proteomes" id="UP000254866">
    <property type="component" value="Unassembled WGS sequence"/>
</dbReference>
<dbReference type="Pfam" id="PF01814">
    <property type="entry name" value="Hemerythrin"/>
    <property type="match status" value="1"/>
</dbReference>
<dbReference type="PANTHER" id="PTHR38048:SF1">
    <property type="entry name" value="HEMERYTHRIN-LIKE DOMAIN-CONTAINING PROTEIN"/>
    <property type="match status" value="1"/>
</dbReference>
<evidence type="ECO:0000313" key="3">
    <source>
        <dbReference type="EMBL" id="RDL34994.1"/>
    </source>
</evidence>
<name>A0A370TI11_9HELO</name>
<keyword evidence="4" id="KW-1185">Reference proteome</keyword>
<protein>
    <recommendedName>
        <fullName evidence="2">Hemerythrin-like domain-containing protein</fullName>
    </recommendedName>
</protein>
<gene>
    <name evidence="3" type="ORF">BP5553_06925</name>
</gene>
<evidence type="ECO:0000256" key="1">
    <source>
        <dbReference type="SAM" id="MobiDB-lite"/>
    </source>
</evidence>
<comment type="caution">
    <text evidence="3">The sequence shown here is derived from an EMBL/GenBank/DDBJ whole genome shotgun (WGS) entry which is preliminary data.</text>
</comment>
<dbReference type="GeneID" id="43599774"/>
<dbReference type="STRING" id="2656787.A0A370TI11"/>
<dbReference type="RefSeq" id="XP_031867817.1">
    <property type="nucleotide sequence ID" value="XM_032015548.1"/>
</dbReference>
<evidence type="ECO:0000259" key="2">
    <source>
        <dbReference type="Pfam" id="PF01814"/>
    </source>
</evidence>
<dbReference type="Gene3D" id="1.20.120.520">
    <property type="entry name" value="nmb1532 protein domain like"/>
    <property type="match status" value="1"/>
</dbReference>
<dbReference type="EMBL" id="NPIC01000006">
    <property type="protein sequence ID" value="RDL34994.1"/>
    <property type="molecule type" value="Genomic_DNA"/>
</dbReference>
<proteinExistence type="predicted"/>
<dbReference type="InterPro" id="IPR012312">
    <property type="entry name" value="Hemerythrin-like"/>
</dbReference>
<feature type="region of interest" description="Disordered" evidence="1">
    <location>
        <begin position="1"/>
        <end position="31"/>
    </location>
</feature>
<dbReference type="CDD" id="cd12108">
    <property type="entry name" value="Hr-like"/>
    <property type="match status" value="1"/>
</dbReference>
<dbReference type="AlphaFoldDB" id="A0A370TI11"/>